<dbReference type="EMBL" id="FOMJ01000004">
    <property type="protein sequence ID" value="SFD36751.1"/>
    <property type="molecule type" value="Genomic_DNA"/>
</dbReference>
<dbReference type="Pfam" id="PF13469">
    <property type="entry name" value="Sulfotransfer_3"/>
    <property type="match status" value="1"/>
</dbReference>
<keyword evidence="2" id="KW-1185">Reference proteome</keyword>
<gene>
    <name evidence="1" type="ORF">SAMN05660831_01541</name>
</gene>
<name>A0A1I1RQZ0_9GAMM</name>
<dbReference type="STRING" id="1123397.SAMN05660831_01541"/>
<proteinExistence type="predicted"/>
<dbReference type="OrthoDB" id="9179784at2"/>
<dbReference type="InterPro" id="IPR027417">
    <property type="entry name" value="P-loop_NTPase"/>
</dbReference>
<dbReference type="GO" id="GO:0016740">
    <property type="term" value="F:transferase activity"/>
    <property type="evidence" value="ECO:0007669"/>
    <property type="project" value="UniProtKB-KW"/>
</dbReference>
<sequence length="287" mass="32308">MTPRPPILLIGMHRSGTSMLTRTLQGFGLWMGRGTTRNEECRFTNRLNYWVFGQASATWERPEGIDALLADDEVRPWVVDYLAGVTDGPAAARYLGLQRFLRYRSMHRIAEPWGFKDPRTTYTLPLWRAVFPDLRVLHITRHGVDVAESLRVRRERAVAASIHRYRRRRRSYVNNPLAPKRGGFGHSPSVGTLEGGLDLWAAYTARARAHVAEMGEQALELRYEDLLADPEPGLRRIVDFCGLEVGDAALREQAARFDPSRAFAHRGDPALASFADGHAAALAEQGY</sequence>
<dbReference type="RefSeq" id="WP_093428181.1">
    <property type="nucleotide sequence ID" value="NZ_FOMJ01000004.1"/>
</dbReference>
<accession>A0A1I1RQZ0</accession>
<dbReference type="AlphaFoldDB" id="A0A1I1RQZ0"/>
<protein>
    <submittedName>
        <fullName evidence="1">Sulfotransferase family protein</fullName>
    </submittedName>
</protein>
<dbReference type="Gene3D" id="3.40.50.300">
    <property type="entry name" value="P-loop containing nucleotide triphosphate hydrolases"/>
    <property type="match status" value="1"/>
</dbReference>
<dbReference type="SUPFAM" id="SSF52540">
    <property type="entry name" value="P-loop containing nucleoside triphosphate hydrolases"/>
    <property type="match status" value="1"/>
</dbReference>
<organism evidence="1 2">
    <name type="scientific">Thiohalospira halophila DSM 15071</name>
    <dbReference type="NCBI Taxonomy" id="1123397"/>
    <lineage>
        <taxon>Bacteria</taxon>
        <taxon>Pseudomonadati</taxon>
        <taxon>Pseudomonadota</taxon>
        <taxon>Gammaproteobacteria</taxon>
        <taxon>Thiohalospirales</taxon>
        <taxon>Thiohalospiraceae</taxon>
        <taxon>Thiohalospira</taxon>
    </lineage>
</organism>
<keyword evidence="1" id="KW-0808">Transferase</keyword>
<reference evidence="1 2" key="1">
    <citation type="submission" date="2016-10" db="EMBL/GenBank/DDBJ databases">
        <authorList>
            <person name="de Groot N.N."/>
        </authorList>
    </citation>
    <scope>NUCLEOTIDE SEQUENCE [LARGE SCALE GENOMIC DNA]</scope>
    <source>
        <strain evidence="1 2">HL3</strain>
    </source>
</reference>
<dbReference type="Proteomes" id="UP000198611">
    <property type="component" value="Unassembled WGS sequence"/>
</dbReference>
<evidence type="ECO:0000313" key="1">
    <source>
        <dbReference type="EMBL" id="SFD36751.1"/>
    </source>
</evidence>
<evidence type="ECO:0000313" key="2">
    <source>
        <dbReference type="Proteomes" id="UP000198611"/>
    </source>
</evidence>